<protein>
    <submittedName>
        <fullName evidence="3">Uncharacterized protein</fullName>
    </submittedName>
</protein>
<keyword evidence="2" id="KW-0812">Transmembrane</keyword>
<proteinExistence type="predicted"/>
<dbReference type="Proteomes" id="UP000216885">
    <property type="component" value="Unassembled WGS sequence"/>
</dbReference>
<reference evidence="3 4" key="1">
    <citation type="submission" date="2017-05" db="EMBL/GenBank/DDBJ databases">
        <title>Complete and WGS of Bordetella genogroups.</title>
        <authorList>
            <person name="Spilker T."/>
            <person name="LiPuma J."/>
        </authorList>
    </citation>
    <scope>NUCLEOTIDE SEQUENCE [LARGE SCALE GENOMIC DNA]</scope>
    <source>
        <strain evidence="3 4">AU9919</strain>
    </source>
</reference>
<gene>
    <name evidence="3" type="ORF">CAL20_11515</name>
</gene>
<dbReference type="EMBL" id="NEVQ01000013">
    <property type="protein sequence ID" value="OZI56072.1"/>
    <property type="molecule type" value="Genomic_DNA"/>
</dbReference>
<evidence type="ECO:0000313" key="3">
    <source>
        <dbReference type="EMBL" id="OZI56072.1"/>
    </source>
</evidence>
<accession>A0A261U3V3</accession>
<evidence type="ECO:0000313" key="4">
    <source>
        <dbReference type="Proteomes" id="UP000216885"/>
    </source>
</evidence>
<evidence type="ECO:0000256" key="1">
    <source>
        <dbReference type="SAM" id="MobiDB-lite"/>
    </source>
</evidence>
<evidence type="ECO:0000256" key="2">
    <source>
        <dbReference type="SAM" id="Phobius"/>
    </source>
</evidence>
<organism evidence="3 4">
    <name type="scientific">Bordetella genomosp. 4</name>
    <dbReference type="NCBI Taxonomy" id="463044"/>
    <lineage>
        <taxon>Bacteria</taxon>
        <taxon>Pseudomonadati</taxon>
        <taxon>Pseudomonadota</taxon>
        <taxon>Betaproteobacteria</taxon>
        <taxon>Burkholderiales</taxon>
        <taxon>Alcaligenaceae</taxon>
        <taxon>Bordetella</taxon>
    </lineage>
</organism>
<sequence length="188" mass="19937">MQVASGHLRSIEPQTPGRARRREQGAPLLHLRVDVAGKSQLAFTLPASGNQVPAAIGDLLEIAYIDYPGHRKIYGLRNRTRQTVHLAAAAKPVTPFAALCMALLLVGLGGVGAYAMTAANGRGEAVIVPMAALLFALNLLVIWLGYDSYVPGTPQPGGRHHLKAACKALALSRKEMRSVRMSRAGASV</sequence>
<keyword evidence="4" id="KW-1185">Reference proteome</keyword>
<feature type="transmembrane region" description="Helical" evidence="2">
    <location>
        <begin position="126"/>
        <end position="146"/>
    </location>
</feature>
<comment type="caution">
    <text evidence="3">The sequence shown here is derived from an EMBL/GenBank/DDBJ whole genome shotgun (WGS) entry which is preliminary data.</text>
</comment>
<keyword evidence="2" id="KW-1133">Transmembrane helix</keyword>
<feature type="region of interest" description="Disordered" evidence="1">
    <location>
        <begin position="1"/>
        <end position="24"/>
    </location>
</feature>
<name>A0A261U3V3_9BORD</name>
<keyword evidence="2" id="KW-0472">Membrane</keyword>
<dbReference type="AlphaFoldDB" id="A0A261U3V3"/>
<feature type="transmembrane region" description="Helical" evidence="2">
    <location>
        <begin position="96"/>
        <end position="114"/>
    </location>
</feature>